<dbReference type="Proteomes" id="UP000063429">
    <property type="component" value="Chromosome"/>
</dbReference>
<dbReference type="Gene3D" id="3.40.50.300">
    <property type="entry name" value="P-loop containing nucleotide triphosphate hydrolases"/>
    <property type="match status" value="1"/>
</dbReference>
<evidence type="ECO:0000313" key="2">
    <source>
        <dbReference type="Proteomes" id="UP000063429"/>
    </source>
</evidence>
<dbReference type="Gene3D" id="1.10.8.60">
    <property type="match status" value="1"/>
</dbReference>
<dbReference type="Pfam" id="PF05621">
    <property type="entry name" value="TniB"/>
    <property type="match status" value="1"/>
</dbReference>
<dbReference type="EMBL" id="CP011409">
    <property type="protein sequence ID" value="AKZ61696.1"/>
    <property type="molecule type" value="Genomic_DNA"/>
</dbReference>
<organism evidence="1 2">
    <name type="scientific">Herbaspirillum hiltneri N3</name>
    <dbReference type="NCBI Taxonomy" id="1262470"/>
    <lineage>
        <taxon>Bacteria</taxon>
        <taxon>Pseudomonadati</taxon>
        <taxon>Pseudomonadota</taxon>
        <taxon>Betaproteobacteria</taxon>
        <taxon>Burkholderiales</taxon>
        <taxon>Oxalobacteraceae</taxon>
        <taxon>Herbaspirillum</taxon>
    </lineage>
</organism>
<accession>A0ABM5UWV6</accession>
<keyword evidence="2" id="KW-1185">Reference proteome</keyword>
<evidence type="ECO:0008006" key="3">
    <source>
        <dbReference type="Google" id="ProtNLM"/>
    </source>
</evidence>
<dbReference type="InterPro" id="IPR027417">
    <property type="entry name" value="P-loop_NTPase"/>
</dbReference>
<sequence>MSAELFSNPEKMDAPWGAPTSADREHFFHLAPEAKVAAVRRIRVLHPAYDNAIQFVQRTYDKFGRFEDPGGGRIIAQSGGGKSAVVQHMVEKYPKIDTPERLIIPVLAISVASSPRIGSILDSILAQCSFLLPNSKLRPAEDLKIPIKVDSVIDAFARCQVRLLMVDEFSHVGERKQGPMSKEITNTMKLIYSATKVGQIFLGEENANLPFEQNGQLRTRLPGMISLHMFEYGPEFLGVLQSFDEQLPMRYQAGLAAPDISFALHVASGGQMRTLVKILSEAVYIAASKNMDKISHEHLRVAYDSVNGGDPKSHNPFSAIGK</sequence>
<reference evidence="2" key="1">
    <citation type="journal article" date="2015" name="Genome Announc.">
        <title>Complete Genome Sequence of Herbaspirillum hiltneri N3 (DSM 17495), Isolated from Surface-Sterilized Wheat Roots.</title>
        <authorList>
            <person name="Guizelini D."/>
            <person name="Saizaki P.M."/>
            <person name="Coimbra N.A."/>
            <person name="Weiss V.A."/>
            <person name="Faoro H."/>
            <person name="Sfeir M.Z."/>
            <person name="Baura V.A."/>
            <person name="Monteiro R.A."/>
            <person name="Chubatsu L.S."/>
            <person name="Souza E.M."/>
            <person name="Cruz L.M."/>
            <person name="Pedrosa F.O."/>
            <person name="Raittz R.T."/>
            <person name="Marchaukoski J.N."/>
            <person name="Steffens M.B."/>
        </authorList>
    </citation>
    <scope>NUCLEOTIDE SEQUENCE [LARGE SCALE GENOMIC DNA]</scope>
    <source>
        <strain evidence="2">N3</strain>
    </source>
</reference>
<proteinExistence type="predicted"/>
<evidence type="ECO:0000313" key="1">
    <source>
        <dbReference type="EMBL" id="AKZ61696.1"/>
    </source>
</evidence>
<dbReference type="InterPro" id="IPR008868">
    <property type="entry name" value="TniB"/>
</dbReference>
<dbReference type="RefSeq" id="WP_053195193.1">
    <property type="nucleotide sequence ID" value="NZ_CP011409.1"/>
</dbReference>
<protein>
    <recommendedName>
        <fullName evidence="3">TniB protein</fullName>
    </recommendedName>
</protein>
<dbReference type="SUPFAM" id="SSF52540">
    <property type="entry name" value="P-loop containing nucleoside triphosphate hydrolases"/>
    <property type="match status" value="1"/>
</dbReference>
<name>A0ABM5UWV6_9BURK</name>
<gene>
    <name evidence="1" type="ORF">F506_02540</name>
</gene>